<evidence type="ECO:0000313" key="2">
    <source>
        <dbReference type="Proteomes" id="UP000232722"/>
    </source>
</evidence>
<dbReference type="EMBL" id="LLXJ01000917">
    <property type="protein sequence ID" value="PKC05108.1"/>
    <property type="molecule type" value="Genomic_DNA"/>
</dbReference>
<sequence length="202" mass="23241">MLPTLTALQKRKPSLYPSDWLYSLRHSAPEDINHLWTCPYIIPDTSSRSIYHKLILSFHNACITSFSELASLSDHFLLEFSTLDCWDFSTPSPSCLWLTHGLFPVDLVQYLCKHFPKKKIFEVLTSHLSNLHEQLYWDIWMPRNVFFHLWLNSQNSDFANYHSSSSSLSPSSPLTTFSSSLATVSQDSWFSWISSSIIRGGS</sequence>
<reference evidence="1 2" key="2">
    <citation type="submission" date="2017-09" db="EMBL/GenBank/DDBJ databases">
        <title>Extensive intraspecific genome diversity in a model arbuscular mycorrhizal fungus.</title>
        <authorList>
            <person name="Chen E.C."/>
            <person name="Morin E."/>
            <person name="Beaudet D."/>
            <person name="Noel J."/>
            <person name="Ndikumana S."/>
            <person name="Charron P."/>
            <person name="St-Onge C."/>
            <person name="Giorgi J."/>
            <person name="Grigoriev I.V."/>
            <person name="Roux C."/>
            <person name="Martin F.M."/>
            <person name="Corradi N."/>
        </authorList>
    </citation>
    <scope>NUCLEOTIDE SEQUENCE [LARGE SCALE GENOMIC DNA]</scope>
    <source>
        <strain evidence="1 2">A5</strain>
    </source>
</reference>
<organism evidence="1 2">
    <name type="scientific">Rhizophagus irregularis</name>
    <dbReference type="NCBI Taxonomy" id="588596"/>
    <lineage>
        <taxon>Eukaryota</taxon>
        <taxon>Fungi</taxon>
        <taxon>Fungi incertae sedis</taxon>
        <taxon>Mucoromycota</taxon>
        <taxon>Glomeromycotina</taxon>
        <taxon>Glomeromycetes</taxon>
        <taxon>Glomerales</taxon>
        <taxon>Glomeraceae</taxon>
        <taxon>Rhizophagus</taxon>
    </lineage>
</organism>
<comment type="caution">
    <text evidence="1">The sequence shown here is derived from an EMBL/GenBank/DDBJ whole genome shotgun (WGS) entry which is preliminary data.</text>
</comment>
<gene>
    <name evidence="1" type="ORF">RhiirA5_502333</name>
</gene>
<proteinExistence type="predicted"/>
<dbReference type="Proteomes" id="UP000232722">
    <property type="component" value="Unassembled WGS sequence"/>
</dbReference>
<accession>A0A2N0PE68</accession>
<name>A0A2N0PE68_9GLOM</name>
<reference evidence="1 2" key="1">
    <citation type="submission" date="2016-04" db="EMBL/GenBank/DDBJ databases">
        <title>Genome analyses suggest a sexual origin of heterokaryosis in a supposedly ancient asexual fungus.</title>
        <authorList>
            <person name="Ropars J."/>
            <person name="Sedzielewska K."/>
            <person name="Noel J."/>
            <person name="Charron P."/>
            <person name="Farinelli L."/>
            <person name="Marton T."/>
            <person name="Kruger M."/>
            <person name="Pelin A."/>
            <person name="Brachmann A."/>
            <person name="Corradi N."/>
        </authorList>
    </citation>
    <scope>NUCLEOTIDE SEQUENCE [LARGE SCALE GENOMIC DNA]</scope>
    <source>
        <strain evidence="1 2">A5</strain>
    </source>
</reference>
<protein>
    <submittedName>
        <fullName evidence="1">Uncharacterized protein</fullName>
    </submittedName>
</protein>
<evidence type="ECO:0000313" key="1">
    <source>
        <dbReference type="EMBL" id="PKC05108.1"/>
    </source>
</evidence>
<dbReference type="VEuPathDB" id="FungiDB:FUN_023883"/>
<dbReference type="AlphaFoldDB" id="A0A2N0PE68"/>